<accession>A0A383UU40</accession>
<protein>
    <recommendedName>
        <fullName evidence="6">Diphthamide biosynthesis protein 4</fullName>
    </recommendedName>
</protein>
<dbReference type="PANTHER" id="PTHR21454:SF46">
    <property type="entry name" value="DIPHTHAMIDE BIOSYNTHESIS PROTEIN 4"/>
    <property type="match status" value="1"/>
</dbReference>
<feature type="domain" description="J" evidence="12">
    <location>
        <begin position="6"/>
        <end position="81"/>
    </location>
</feature>
<dbReference type="InterPro" id="IPR001623">
    <property type="entry name" value="DnaJ_domain"/>
</dbReference>
<dbReference type="InterPro" id="IPR007872">
    <property type="entry name" value="DPH_MB_dom"/>
</dbReference>
<evidence type="ECO:0000256" key="7">
    <source>
        <dbReference type="ARBA" id="ARBA00022490"/>
    </source>
</evidence>
<evidence type="ECO:0000256" key="2">
    <source>
        <dbReference type="ARBA" id="ARBA00004123"/>
    </source>
</evidence>
<keyword evidence="11" id="KW-0539">Nucleus</keyword>
<dbReference type="Pfam" id="PF05207">
    <property type="entry name" value="Zn_ribbon_CSL"/>
    <property type="match status" value="1"/>
</dbReference>
<keyword evidence="10" id="KW-0408">Iron</keyword>
<dbReference type="GO" id="GO:0017183">
    <property type="term" value="P:protein histidyl modification to diphthamide"/>
    <property type="evidence" value="ECO:0007669"/>
    <property type="project" value="UniProtKB-UniPathway"/>
</dbReference>
<evidence type="ECO:0000256" key="9">
    <source>
        <dbReference type="ARBA" id="ARBA00022833"/>
    </source>
</evidence>
<keyword evidence="7" id="KW-0963">Cytoplasm</keyword>
<evidence type="ECO:0000256" key="5">
    <source>
        <dbReference type="ARBA" id="ARBA00006169"/>
    </source>
</evidence>
<keyword evidence="9" id="KW-0862">Zinc</keyword>
<keyword evidence="8" id="KW-0479">Metal-binding</keyword>
<comment type="pathway">
    <text evidence="4">Protein modification; peptidyl-diphthamide biosynthesis.</text>
</comment>
<organism evidence="14 15">
    <name type="scientific">Blumeria hordei</name>
    <name type="common">Barley powdery mildew</name>
    <name type="synonym">Blumeria graminis f. sp. hordei</name>
    <dbReference type="NCBI Taxonomy" id="2867405"/>
    <lineage>
        <taxon>Eukaryota</taxon>
        <taxon>Fungi</taxon>
        <taxon>Dikarya</taxon>
        <taxon>Ascomycota</taxon>
        <taxon>Pezizomycotina</taxon>
        <taxon>Leotiomycetes</taxon>
        <taxon>Erysiphales</taxon>
        <taxon>Erysiphaceae</taxon>
        <taxon>Blumeria</taxon>
    </lineage>
</organism>
<comment type="similarity">
    <text evidence="5">Belongs to the DPH4 family.</text>
</comment>
<dbReference type="InterPro" id="IPR036869">
    <property type="entry name" value="J_dom_sf"/>
</dbReference>
<dbReference type="AlphaFoldDB" id="A0A383UU40"/>
<evidence type="ECO:0000256" key="10">
    <source>
        <dbReference type="ARBA" id="ARBA00023004"/>
    </source>
</evidence>
<comment type="subcellular location">
    <subcellularLocation>
        <location evidence="3">Cytoplasm</location>
    </subcellularLocation>
    <subcellularLocation>
        <location evidence="2">Nucleus</location>
    </subcellularLocation>
</comment>
<dbReference type="EMBL" id="UNSH01000046">
    <property type="protein sequence ID" value="SZF03105.1"/>
    <property type="molecule type" value="Genomic_DNA"/>
</dbReference>
<dbReference type="Gene3D" id="3.10.660.10">
    <property type="entry name" value="DPH Zinc finger"/>
    <property type="match status" value="1"/>
</dbReference>
<dbReference type="GO" id="GO:0046872">
    <property type="term" value="F:metal ion binding"/>
    <property type="evidence" value="ECO:0007669"/>
    <property type="project" value="UniProtKB-KW"/>
</dbReference>
<evidence type="ECO:0000256" key="8">
    <source>
        <dbReference type="ARBA" id="ARBA00022723"/>
    </source>
</evidence>
<dbReference type="PROSITE" id="PS51074">
    <property type="entry name" value="DPH_MB"/>
    <property type="match status" value="1"/>
</dbReference>
<dbReference type="GO" id="GO:0005737">
    <property type="term" value="C:cytoplasm"/>
    <property type="evidence" value="ECO:0007669"/>
    <property type="project" value="UniProtKB-SubCell"/>
</dbReference>
<sequence length="199" mass="22225">MTDSPTFYQILDLPEDFHTQSALPLKILRAAYHKALLRNHPDKASSATEIEPMKAYTVDQITQAFSTLSDPKLAAAYSKELESKAVSNYGNTWAKNYHPITETVDLEEICFDDSENIWFKGCRCGDDRGYIVQEKDLEVATEDGEISIECKGCSLWLTVLFGVLEEESSASVQTDNTDCGILDNPPEAIYRVSSESSHQ</sequence>
<evidence type="ECO:0000259" key="13">
    <source>
        <dbReference type="PROSITE" id="PS51074"/>
    </source>
</evidence>
<evidence type="ECO:0000313" key="14">
    <source>
        <dbReference type="EMBL" id="SZF03105.1"/>
    </source>
</evidence>
<dbReference type="PROSITE" id="PS50076">
    <property type="entry name" value="DNAJ_2"/>
    <property type="match status" value="1"/>
</dbReference>
<dbReference type="VEuPathDB" id="FungiDB:BLGHR1_13894"/>
<dbReference type="InterPro" id="IPR036671">
    <property type="entry name" value="DPH_MB_sf"/>
</dbReference>
<dbReference type="SMART" id="SM00271">
    <property type="entry name" value="DnaJ"/>
    <property type="match status" value="1"/>
</dbReference>
<evidence type="ECO:0000256" key="1">
    <source>
        <dbReference type="ARBA" id="ARBA00003474"/>
    </source>
</evidence>
<dbReference type="PANTHER" id="PTHR21454">
    <property type="entry name" value="DPH3 HOMOLOG-RELATED"/>
    <property type="match status" value="1"/>
</dbReference>
<name>A0A383UU40_BLUHO</name>
<evidence type="ECO:0000313" key="15">
    <source>
        <dbReference type="Proteomes" id="UP000275772"/>
    </source>
</evidence>
<dbReference type="CDD" id="cd06257">
    <property type="entry name" value="DnaJ"/>
    <property type="match status" value="1"/>
</dbReference>
<evidence type="ECO:0000256" key="4">
    <source>
        <dbReference type="ARBA" id="ARBA00005156"/>
    </source>
</evidence>
<dbReference type="SUPFAM" id="SSF46565">
    <property type="entry name" value="Chaperone J-domain"/>
    <property type="match status" value="1"/>
</dbReference>
<feature type="domain" description="DPH-type MB" evidence="13">
    <location>
        <begin position="100"/>
        <end position="162"/>
    </location>
</feature>
<reference evidence="14 15" key="1">
    <citation type="submission" date="2017-11" db="EMBL/GenBank/DDBJ databases">
        <authorList>
            <person name="Kracher B."/>
        </authorList>
    </citation>
    <scope>NUCLEOTIDE SEQUENCE [LARGE SCALE GENOMIC DNA]</scope>
    <source>
        <strain evidence="14 15">RACE1</strain>
    </source>
</reference>
<dbReference type="GO" id="GO:0005634">
    <property type="term" value="C:nucleus"/>
    <property type="evidence" value="ECO:0007669"/>
    <property type="project" value="UniProtKB-SubCell"/>
</dbReference>
<gene>
    <name evidence="14" type="ORF">BLGHR1_13894</name>
</gene>
<evidence type="ECO:0000256" key="11">
    <source>
        <dbReference type="ARBA" id="ARBA00023242"/>
    </source>
</evidence>
<dbReference type="Pfam" id="PF00226">
    <property type="entry name" value="DnaJ"/>
    <property type="match status" value="1"/>
</dbReference>
<dbReference type="Proteomes" id="UP000275772">
    <property type="component" value="Unassembled WGS sequence"/>
</dbReference>
<comment type="function">
    <text evidence="1">Required for the first step of diphthamide biosynthesis, the transfer of 3-amino-3-carboxypropyl from S-adenosyl-L-methionine to a histidine residue. Diphthamide is a post-translational modification of histidine which occurs in elongation factor 2.</text>
</comment>
<evidence type="ECO:0000259" key="12">
    <source>
        <dbReference type="PROSITE" id="PS50076"/>
    </source>
</evidence>
<evidence type="ECO:0000256" key="3">
    <source>
        <dbReference type="ARBA" id="ARBA00004496"/>
    </source>
</evidence>
<proteinExistence type="inferred from homology"/>
<dbReference type="SUPFAM" id="SSF144217">
    <property type="entry name" value="CSL zinc finger"/>
    <property type="match status" value="1"/>
</dbReference>
<evidence type="ECO:0000256" key="6">
    <source>
        <dbReference type="ARBA" id="ARBA00021797"/>
    </source>
</evidence>
<dbReference type="InterPro" id="IPR044248">
    <property type="entry name" value="DPH3/4-like"/>
</dbReference>
<dbReference type="Gene3D" id="1.10.287.110">
    <property type="entry name" value="DnaJ domain"/>
    <property type="match status" value="1"/>
</dbReference>
<dbReference type="UniPathway" id="UPA00559"/>